<keyword evidence="4" id="KW-1185">Reference proteome</keyword>
<name>A0A1H0JWM6_9BACT</name>
<dbReference type="RefSeq" id="WP_092219163.1">
    <property type="nucleotide sequence ID" value="NZ_FNJI01000002.1"/>
</dbReference>
<accession>A0A1H0JWM6</accession>
<dbReference type="AlphaFoldDB" id="A0A1H0JWM6"/>
<dbReference type="GO" id="GO:0005737">
    <property type="term" value="C:cytoplasm"/>
    <property type="evidence" value="ECO:0007669"/>
    <property type="project" value="TreeGrafter"/>
</dbReference>
<dbReference type="Pfam" id="PF01266">
    <property type="entry name" value="DAO"/>
    <property type="match status" value="1"/>
</dbReference>
<dbReference type="Gene3D" id="3.50.50.60">
    <property type="entry name" value="FAD/NAD(P)-binding domain"/>
    <property type="match status" value="1"/>
</dbReference>
<feature type="domain" description="FAD dependent oxidoreductase" evidence="2">
    <location>
        <begin position="4"/>
        <end position="349"/>
    </location>
</feature>
<dbReference type="GO" id="GO:0016491">
    <property type="term" value="F:oxidoreductase activity"/>
    <property type="evidence" value="ECO:0007669"/>
    <property type="project" value="UniProtKB-KW"/>
</dbReference>
<reference evidence="3 4" key="1">
    <citation type="submission" date="2016-10" db="EMBL/GenBank/DDBJ databases">
        <authorList>
            <person name="de Groot N.N."/>
        </authorList>
    </citation>
    <scope>NUCLEOTIDE SEQUENCE [LARGE SCALE GENOMIC DNA]</scope>
    <source>
        <strain evidence="3 4">DSM 12130</strain>
    </source>
</reference>
<dbReference type="InterPro" id="IPR006076">
    <property type="entry name" value="FAD-dep_OxRdtase"/>
</dbReference>
<dbReference type="PROSITE" id="PS51257">
    <property type="entry name" value="PROKAR_LIPOPROTEIN"/>
    <property type="match status" value="1"/>
</dbReference>
<dbReference type="InterPro" id="IPR036188">
    <property type="entry name" value="FAD/NAD-bd_sf"/>
</dbReference>
<gene>
    <name evidence="3" type="ORF">SAMN05660330_00355</name>
</gene>
<evidence type="ECO:0000313" key="4">
    <source>
        <dbReference type="Proteomes" id="UP000199073"/>
    </source>
</evidence>
<keyword evidence="1" id="KW-0560">Oxidoreductase</keyword>
<evidence type="ECO:0000256" key="1">
    <source>
        <dbReference type="ARBA" id="ARBA00023002"/>
    </source>
</evidence>
<dbReference type="OrthoDB" id="9815989at2"/>
<proteinExistence type="predicted"/>
<evidence type="ECO:0000313" key="3">
    <source>
        <dbReference type="EMBL" id="SDO48086.1"/>
    </source>
</evidence>
<dbReference type="PANTHER" id="PTHR13847">
    <property type="entry name" value="SARCOSINE DEHYDROGENASE-RELATED"/>
    <property type="match status" value="1"/>
</dbReference>
<sequence>MKADVLIVGGGLMGCATAIELARKGKSVTVFEKDVPGRHASGNNSGGVRCQGRDLREIPFAVESRKMWDLHPKTVSSDCGFYVSPRLRLAENDAEMEVLVKRQEKLNSLGYTHEVVVDLNEVRRLSPNVADHVVGGLVCYTDGLANPMLTSKAYAAAAGREGVQILTRTRVVEVQTMSWGFKLRTADGKVYEGETLINATGAWSGRFSEMLGDPLPVFSAAPTMMVTDRMADMMNGTSLGLTGRLLGLMAAQNGTIIVGGGYRSPHDLEKEKIWIDPMQMTKASKIMIEVLPGLKDAQMIRCWAAFEGCLADKVPIVGSSKQVPGLFHVCGFSAHGFQLAPIMGRVMSQIVLGQQPDFPLDDFRPDRFEQKVK</sequence>
<dbReference type="PANTHER" id="PTHR13847:SF287">
    <property type="entry name" value="FAD-DEPENDENT OXIDOREDUCTASE DOMAIN-CONTAINING PROTEIN 1"/>
    <property type="match status" value="1"/>
</dbReference>
<dbReference type="Gene3D" id="3.30.9.10">
    <property type="entry name" value="D-Amino Acid Oxidase, subunit A, domain 2"/>
    <property type="match status" value="1"/>
</dbReference>
<dbReference type="EMBL" id="FNJI01000002">
    <property type="protein sequence ID" value="SDO48086.1"/>
    <property type="molecule type" value="Genomic_DNA"/>
</dbReference>
<protein>
    <submittedName>
        <fullName evidence="3">Sarcosine oxidase subunit beta</fullName>
    </submittedName>
</protein>
<evidence type="ECO:0000259" key="2">
    <source>
        <dbReference type="Pfam" id="PF01266"/>
    </source>
</evidence>
<dbReference type="Proteomes" id="UP000199073">
    <property type="component" value="Unassembled WGS sequence"/>
</dbReference>
<dbReference type="STRING" id="91360.SAMN05660330_00355"/>
<dbReference type="SUPFAM" id="SSF51905">
    <property type="entry name" value="FAD/NAD(P)-binding domain"/>
    <property type="match status" value="1"/>
</dbReference>
<organism evidence="3 4">
    <name type="scientific">Desulforhopalus singaporensis</name>
    <dbReference type="NCBI Taxonomy" id="91360"/>
    <lineage>
        <taxon>Bacteria</taxon>
        <taxon>Pseudomonadati</taxon>
        <taxon>Thermodesulfobacteriota</taxon>
        <taxon>Desulfobulbia</taxon>
        <taxon>Desulfobulbales</taxon>
        <taxon>Desulfocapsaceae</taxon>
        <taxon>Desulforhopalus</taxon>
    </lineage>
</organism>